<evidence type="ECO:0000259" key="1">
    <source>
        <dbReference type="Pfam" id="PF21007"/>
    </source>
</evidence>
<dbReference type="InterPro" id="IPR049390">
    <property type="entry name" value="FBF1_C"/>
</dbReference>
<sequence length="151" mass="16614">MNGHVTSLPLTQEKLALAKDKEDLEECRSSVLCVNCRTPVREGASQQLAVGAPLQQGVGVMFPASTDAVTQHQMTPAAQKLFASLPPEYQNHLESMNNVSAAIATDRTIRMWKIAAEKDKAFLEDEGNFLEMLKYTPYHSANTTPRSPVQL</sequence>
<evidence type="ECO:0000313" key="2">
    <source>
        <dbReference type="EMBL" id="KAK2181531.1"/>
    </source>
</evidence>
<accession>A0AAD9L1X8</accession>
<comment type="caution">
    <text evidence="2">The sequence shown here is derived from an EMBL/GenBank/DDBJ whole genome shotgun (WGS) entry which is preliminary data.</text>
</comment>
<evidence type="ECO:0000313" key="3">
    <source>
        <dbReference type="Proteomes" id="UP001209878"/>
    </source>
</evidence>
<proteinExistence type="predicted"/>
<reference evidence="2" key="1">
    <citation type="journal article" date="2023" name="Mol. Biol. Evol.">
        <title>Third-Generation Sequencing Reveals the Adaptive Role of the Epigenome in Three Deep-Sea Polychaetes.</title>
        <authorList>
            <person name="Perez M."/>
            <person name="Aroh O."/>
            <person name="Sun Y."/>
            <person name="Lan Y."/>
            <person name="Juniper S.K."/>
            <person name="Young C.R."/>
            <person name="Angers B."/>
            <person name="Qian P.Y."/>
        </authorList>
    </citation>
    <scope>NUCLEOTIDE SEQUENCE</scope>
    <source>
        <strain evidence="2">R07B-5</strain>
    </source>
</reference>
<organism evidence="2 3">
    <name type="scientific">Ridgeia piscesae</name>
    <name type="common">Tubeworm</name>
    <dbReference type="NCBI Taxonomy" id="27915"/>
    <lineage>
        <taxon>Eukaryota</taxon>
        <taxon>Metazoa</taxon>
        <taxon>Spiralia</taxon>
        <taxon>Lophotrochozoa</taxon>
        <taxon>Annelida</taxon>
        <taxon>Polychaeta</taxon>
        <taxon>Sedentaria</taxon>
        <taxon>Canalipalpata</taxon>
        <taxon>Sabellida</taxon>
        <taxon>Siboglinidae</taxon>
        <taxon>Ridgeia</taxon>
    </lineage>
</organism>
<dbReference type="Pfam" id="PF21007">
    <property type="entry name" value="FBF1"/>
    <property type="match status" value="1"/>
</dbReference>
<dbReference type="AlphaFoldDB" id="A0AAD9L1X8"/>
<protein>
    <recommendedName>
        <fullName evidence="1">Fas-binding factor 1 C-terminal domain-containing protein</fullName>
    </recommendedName>
</protein>
<name>A0AAD9L1X8_RIDPI</name>
<dbReference type="EMBL" id="JAODUO010000393">
    <property type="protein sequence ID" value="KAK2181531.1"/>
    <property type="molecule type" value="Genomic_DNA"/>
</dbReference>
<feature type="domain" description="Fas-binding factor 1 C-terminal" evidence="1">
    <location>
        <begin position="10"/>
        <end position="134"/>
    </location>
</feature>
<dbReference type="Proteomes" id="UP001209878">
    <property type="component" value="Unassembled WGS sequence"/>
</dbReference>
<gene>
    <name evidence="2" type="ORF">NP493_395g03009</name>
</gene>
<keyword evidence="3" id="KW-1185">Reference proteome</keyword>